<organism evidence="5 6">
    <name type="scientific">Stutzerimonas stutzeri</name>
    <name type="common">Pseudomonas stutzeri</name>
    <dbReference type="NCBI Taxonomy" id="316"/>
    <lineage>
        <taxon>Bacteria</taxon>
        <taxon>Pseudomonadati</taxon>
        <taxon>Pseudomonadota</taxon>
        <taxon>Gammaproteobacteria</taxon>
        <taxon>Pseudomonadales</taxon>
        <taxon>Pseudomonadaceae</taxon>
        <taxon>Stutzerimonas</taxon>
    </lineage>
</organism>
<feature type="domain" description="HTH merR-type" evidence="4">
    <location>
        <begin position="15"/>
        <end position="84"/>
    </location>
</feature>
<name>A0A2S4ATC1_STUST</name>
<dbReference type="EMBL" id="PPXG01000001">
    <property type="protein sequence ID" value="POH84680.1"/>
    <property type="molecule type" value="Genomic_DNA"/>
</dbReference>
<dbReference type="GO" id="GO:0003677">
    <property type="term" value="F:DNA binding"/>
    <property type="evidence" value="ECO:0007669"/>
    <property type="project" value="UniProtKB-KW"/>
</dbReference>
<dbReference type="SUPFAM" id="SSF46955">
    <property type="entry name" value="Putative DNA-binding domain"/>
    <property type="match status" value="1"/>
</dbReference>
<dbReference type="RefSeq" id="WP_103454647.1">
    <property type="nucleotide sequence ID" value="NZ_JAMOHQ010000001.1"/>
</dbReference>
<sequence>MSESTDLVELNADGLLPIREVARITGVNAVTLRAWERRYGLIVPLRTPKGHRLYEEAHIQRIRDILTWLNRGVAVSQIKPLLDATTPPELPQQNQWSEMLDELLQAIERLSERQLDDAFNRAMALYPPRTLCQHLVQPLLDALDQRWQGQYGAAVERVLFHSWLRSKLATRIYFNNRQQAGRPLLLANLDGESFAPGLWLTAWLVSSTDCPVEVIEWPVPLNELNLAMERIWPRALLLYASNSLPSSCLQRHLPRLVEQSAAPLLLAGPAVHIHAPELHRHGGLMLADDPLAALQQLQGAGLLPGSEGSAS</sequence>
<accession>A0A2S4ATC1</accession>
<dbReference type="PROSITE" id="PS50937">
    <property type="entry name" value="HTH_MERR_2"/>
    <property type="match status" value="1"/>
</dbReference>
<reference evidence="5 6" key="1">
    <citation type="submission" date="2018-01" db="EMBL/GenBank/DDBJ databases">
        <title>Denitrification phenotypes of diverse strains of Pseudomonas stutzeri.</title>
        <authorList>
            <person name="Milligan D.A."/>
            <person name="Bergaust L."/>
            <person name="Bakken L.R."/>
            <person name="Frostegard A."/>
        </authorList>
    </citation>
    <scope>NUCLEOTIDE SEQUENCE [LARGE SCALE GENOMIC DNA]</scope>
    <source>
        <strain evidence="5 6">24a13</strain>
    </source>
</reference>
<dbReference type="Pfam" id="PF02607">
    <property type="entry name" value="B12-binding_2"/>
    <property type="match status" value="1"/>
</dbReference>
<gene>
    <name evidence="5" type="ORF">CXK91_01525</name>
</gene>
<dbReference type="Gene3D" id="1.10.1240.10">
    <property type="entry name" value="Methionine synthase domain"/>
    <property type="match status" value="1"/>
</dbReference>
<evidence type="ECO:0000313" key="5">
    <source>
        <dbReference type="EMBL" id="POH84680.1"/>
    </source>
</evidence>
<keyword evidence="3" id="KW-0804">Transcription</keyword>
<dbReference type="InterPro" id="IPR036594">
    <property type="entry name" value="Meth_synthase_dom"/>
</dbReference>
<dbReference type="InterPro" id="IPR000551">
    <property type="entry name" value="MerR-type_HTH_dom"/>
</dbReference>
<evidence type="ECO:0000256" key="1">
    <source>
        <dbReference type="ARBA" id="ARBA00023015"/>
    </source>
</evidence>
<dbReference type="GO" id="GO:0003700">
    <property type="term" value="F:DNA-binding transcription factor activity"/>
    <property type="evidence" value="ECO:0007669"/>
    <property type="project" value="InterPro"/>
</dbReference>
<proteinExistence type="predicted"/>
<dbReference type="InterPro" id="IPR009061">
    <property type="entry name" value="DNA-bd_dom_put_sf"/>
</dbReference>
<dbReference type="Gene3D" id="1.10.1660.10">
    <property type="match status" value="1"/>
</dbReference>
<dbReference type="InterPro" id="IPR047057">
    <property type="entry name" value="MerR_fam"/>
</dbReference>
<dbReference type="Pfam" id="PF13411">
    <property type="entry name" value="MerR_1"/>
    <property type="match status" value="1"/>
</dbReference>
<dbReference type="PANTHER" id="PTHR30204:SF67">
    <property type="entry name" value="HTH-TYPE TRANSCRIPTIONAL REGULATOR MLRA-RELATED"/>
    <property type="match status" value="1"/>
</dbReference>
<evidence type="ECO:0000259" key="4">
    <source>
        <dbReference type="PROSITE" id="PS50937"/>
    </source>
</evidence>
<evidence type="ECO:0000313" key="6">
    <source>
        <dbReference type="Proteomes" id="UP000237068"/>
    </source>
</evidence>
<comment type="caution">
    <text evidence="5">The sequence shown here is derived from an EMBL/GenBank/DDBJ whole genome shotgun (WGS) entry which is preliminary data.</text>
</comment>
<evidence type="ECO:0000256" key="2">
    <source>
        <dbReference type="ARBA" id="ARBA00023125"/>
    </source>
</evidence>
<dbReference type="AlphaFoldDB" id="A0A2S4ATC1"/>
<dbReference type="PANTHER" id="PTHR30204">
    <property type="entry name" value="REDOX-CYCLING DRUG-SENSING TRANSCRIPTIONAL ACTIVATOR SOXR"/>
    <property type="match status" value="1"/>
</dbReference>
<dbReference type="OrthoDB" id="9800334at2"/>
<dbReference type="SMART" id="SM00422">
    <property type="entry name" value="HTH_MERR"/>
    <property type="match status" value="1"/>
</dbReference>
<keyword evidence="2" id="KW-0238">DNA-binding</keyword>
<dbReference type="Proteomes" id="UP000237068">
    <property type="component" value="Unassembled WGS sequence"/>
</dbReference>
<evidence type="ECO:0000256" key="3">
    <source>
        <dbReference type="ARBA" id="ARBA00023163"/>
    </source>
</evidence>
<protein>
    <submittedName>
        <fullName evidence="5">Helix-turn-helix-type transcriptional regulator</fullName>
    </submittedName>
</protein>
<dbReference type="InterPro" id="IPR003759">
    <property type="entry name" value="Cbl-bd_cap"/>
</dbReference>
<keyword evidence="1" id="KW-0805">Transcription regulation</keyword>
<dbReference type="CDD" id="cd01104">
    <property type="entry name" value="HTH_MlrA-CarA"/>
    <property type="match status" value="1"/>
</dbReference>